<keyword evidence="3" id="KW-0479">Metal-binding</keyword>
<comment type="similarity">
    <text evidence="1">Belongs to the SCO1/2 family.</text>
</comment>
<feature type="binding site" evidence="3">
    <location>
        <position position="79"/>
    </location>
    <ligand>
        <name>Cu cation</name>
        <dbReference type="ChEBI" id="CHEBI:23378"/>
    </ligand>
</feature>
<evidence type="ECO:0000256" key="4">
    <source>
        <dbReference type="PIRSR" id="PIRSR603782-2"/>
    </source>
</evidence>
<name>A0A368L0C7_9BURK</name>
<evidence type="ECO:0000313" key="6">
    <source>
        <dbReference type="EMBL" id="RCS56844.1"/>
    </source>
</evidence>
<evidence type="ECO:0000313" key="7">
    <source>
        <dbReference type="Proteomes" id="UP000252357"/>
    </source>
</evidence>
<dbReference type="InterPro" id="IPR003782">
    <property type="entry name" value="SCO1/SenC"/>
</dbReference>
<feature type="domain" description="Thioredoxin" evidence="5">
    <location>
        <begin position="23"/>
        <end position="202"/>
    </location>
</feature>
<feature type="binding site" evidence="3">
    <location>
        <position position="75"/>
    </location>
    <ligand>
        <name>Cu cation</name>
        <dbReference type="ChEBI" id="CHEBI:23378"/>
    </ligand>
</feature>
<keyword evidence="4" id="KW-1015">Disulfide bond</keyword>
<gene>
    <name evidence="6" type="ORF">DU000_10915</name>
</gene>
<dbReference type="RefSeq" id="WP_114403445.1">
    <property type="nucleotide sequence ID" value="NZ_QPGB01000005.1"/>
</dbReference>
<dbReference type="PANTHER" id="PTHR12151:SF25">
    <property type="entry name" value="LINALOOL DEHYDRATASE_ISOMERASE DOMAIN-CONTAINING PROTEIN"/>
    <property type="match status" value="1"/>
</dbReference>
<evidence type="ECO:0000256" key="2">
    <source>
        <dbReference type="ARBA" id="ARBA00023008"/>
    </source>
</evidence>
<feature type="disulfide bond" description="Redox-active" evidence="4">
    <location>
        <begin position="75"/>
        <end position="79"/>
    </location>
</feature>
<evidence type="ECO:0000256" key="3">
    <source>
        <dbReference type="PIRSR" id="PIRSR603782-1"/>
    </source>
</evidence>
<comment type="caution">
    <text evidence="6">The sequence shown here is derived from an EMBL/GenBank/DDBJ whole genome shotgun (WGS) entry which is preliminary data.</text>
</comment>
<accession>A0A368L0C7</accession>
<reference evidence="6 7" key="1">
    <citation type="journal article" date="2018" name="Int. J. Syst. Evol. Microbiol.">
        <title>Parvibium lacunae gen. nov., sp. nov., a new member of the family Alcaligenaceae isolated from a freshwater pond.</title>
        <authorList>
            <person name="Chen W.M."/>
            <person name="Xie P.B."/>
            <person name="Hsu M.Y."/>
            <person name="Sheu S.Y."/>
        </authorList>
    </citation>
    <scope>NUCLEOTIDE SEQUENCE [LARGE SCALE GENOMIC DNA]</scope>
    <source>
        <strain evidence="6 7">KMB9</strain>
    </source>
</reference>
<dbReference type="Proteomes" id="UP000252357">
    <property type="component" value="Unassembled WGS sequence"/>
</dbReference>
<dbReference type="GO" id="GO:0046872">
    <property type="term" value="F:metal ion binding"/>
    <property type="evidence" value="ECO:0007669"/>
    <property type="project" value="UniProtKB-KW"/>
</dbReference>
<keyword evidence="2 3" id="KW-0186">Copper</keyword>
<dbReference type="PROSITE" id="PS51257">
    <property type="entry name" value="PROKAR_LIPOPROTEIN"/>
    <property type="match status" value="1"/>
</dbReference>
<dbReference type="EMBL" id="QPGB01000005">
    <property type="protein sequence ID" value="RCS56844.1"/>
    <property type="molecule type" value="Genomic_DNA"/>
</dbReference>
<organism evidence="6 7">
    <name type="scientific">Parvibium lacunae</name>
    <dbReference type="NCBI Taxonomy" id="1888893"/>
    <lineage>
        <taxon>Bacteria</taxon>
        <taxon>Pseudomonadati</taxon>
        <taxon>Pseudomonadota</taxon>
        <taxon>Betaproteobacteria</taxon>
        <taxon>Burkholderiales</taxon>
        <taxon>Alcaligenaceae</taxon>
        <taxon>Parvibium</taxon>
    </lineage>
</organism>
<sequence>MQRSERNPRLEWRYALLALISLIVACQPAPSFHNTDVTGGNIHAKFTLTDHTGQPRQMADFKGKIVALFFGFTHCPDACPTALSEWAQVMQSLEAAKPGSSAQLQVLFVTVDPERDTQALLAEYVPKFDPRFLGLRGDAVATAKLAQEMKVFYQKVPGTRPDTYTIDHTAGSYIFDRQGQVRLFAKHGNPTALLADVQTLLQTP</sequence>
<dbReference type="FunFam" id="3.40.30.10:FF:000013">
    <property type="entry name" value="Blast:Protein SCO1 homolog, mitochondrial"/>
    <property type="match status" value="1"/>
</dbReference>
<dbReference type="InterPro" id="IPR036249">
    <property type="entry name" value="Thioredoxin-like_sf"/>
</dbReference>
<dbReference type="Pfam" id="PF02630">
    <property type="entry name" value="SCO1-SenC"/>
    <property type="match status" value="1"/>
</dbReference>
<keyword evidence="7" id="KW-1185">Reference proteome</keyword>
<evidence type="ECO:0000256" key="1">
    <source>
        <dbReference type="ARBA" id="ARBA00010996"/>
    </source>
</evidence>
<protein>
    <submittedName>
        <fullName evidence="6">SCO family protein</fullName>
    </submittedName>
</protein>
<evidence type="ECO:0000259" key="5">
    <source>
        <dbReference type="PROSITE" id="PS51352"/>
    </source>
</evidence>
<proteinExistence type="inferred from homology"/>
<dbReference type="OrthoDB" id="9790194at2"/>
<dbReference type="CDD" id="cd02968">
    <property type="entry name" value="SCO"/>
    <property type="match status" value="1"/>
</dbReference>
<dbReference type="Gene3D" id="3.40.30.10">
    <property type="entry name" value="Glutaredoxin"/>
    <property type="match status" value="1"/>
</dbReference>
<dbReference type="SUPFAM" id="SSF52833">
    <property type="entry name" value="Thioredoxin-like"/>
    <property type="match status" value="1"/>
</dbReference>
<dbReference type="InterPro" id="IPR013766">
    <property type="entry name" value="Thioredoxin_domain"/>
</dbReference>
<dbReference type="PROSITE" id="PS51352">
    <property type="entry name" value="THIOREDOXIN_2"/>
    <property type="match status" value="1"/>
</dbReference>
<dbReference type="AlphaFoldDB" id="A0A368L0C7"/>
<feature type="binding site" evidence="3">
    <location>
        <position position="168"/>
    </location>
    <ligand>
        <name>Cu cation</name>
        <dbReference type="ChEBI" id="CHEBI:23378"/>
    </ligand>
</feature>
<dbReference type="PANTHER" id="PTHR12151">
    <property type="entry name" value="ELECTRON TRANSPORT PROTIN SCO1/SENC FAMILY MEMBER"/>
    <property type="match status" value="1"/>
</dbReference>